<dbReference type="GO" id="GO:0008270">
    <property type="term" value="F:zinc ion binding"/>
    <property type="evidence" value="ECO:0007669"/>
    <property type="project" value="InterPro"/>
</dbReference>
<name>A0A367JPI0_RHIAZ</name>
<evidence type="ECO:0000256" key="6">
    <source>
        <dbReference type="ARBA" id="ARBA00023242"/>
    </source>
</evidence>
<evidence type="ECO:0000256" key="4">
    <source>
        <dbReference type="ARBA" id="ARBA00023125"/>
    </source>
</evidence>
<keyword evidence="1" id="KW-0479">Metal-binding</keyword>
<evidence type="ECO:0000313" key="8">
    <source>
        <dbReference type="EMBL" id="RCH91853.1"/>
    </source>
</evidence>
<proteinExistence type="predicted"/>
<evidence type="ECO:0000313" key="9">
    <source>
        <dbReference type="Proteomes" id="UP000252139"/>
    </source>
</evidence>
<reference evidence="8 9" key="1">
    <citation type="journal article" date="2018" name="G3 (Bethesda)">
        <title>Phylogenetic and Phylogenomic Definition of Rhizopus Species.</title>
        <authorList>
            <person name="Gryganskyi A.P."/>
            <person name="Golan J."/>
            <person name="Dolatabadi S."/>
            <person name="Mondo S."/>
            <person name="Robb S."/>
            <person name="Idnurm A."/>
            <person name="Muszewska A."/>
            <person name="Steczkiewicz K."/>
            <person name="Masonjones S."/>
            <person name="Liao H.L."/>
            <person name="Gajdeczka M.T."/>
            <person name="Anike F."/>
            <person name="Vuek A."/>
            <person name="Anishchenko I.M."/>
            <person name="Voigt K."/>
            <person name="de Hoog G.S."/>
            <person name="Smith M.E."/>
            <person name="Heitman J."/>
            <person name="Vilgalys R."/>
            <person name="Stajich J.E."/>
        </authorList>
    </citation>
    <scope>NUCLEOTIDE SEQUENCE [LARGE SCALE GENOMIC DNA]</scope>
    <source>
        <strain evidence="8 9">CBS 357.93</strain>
    </source>
</reference>
<keyword evidence="6" id="KW-0539">Nucleus</keyword>
<dbReference type="GO" id="GO:0003677">
    <property type="term" value="F:DNA binding"/>
    <property type="evidence" value="ECO:0007669"/>
    <property type="project" value="UniProtKB-KW"/>
</dbReference>
<keyword evidence="3" id="KW-0805">Transcription regulation</keyword>
<dbReference type="Pfam" id="PF04082">
    <property type="entry name" value="Fungal_trans"/>
    <property type="match status" value="1"/>
</dbReference>
<evidence type="ECO:0000256" key="5">
    <source>
        <dbReference type="ARBA" id="ARBA00023163"/>
    </source>
</evidence>
<organism evidence="8 9">
    <name type="scientific">Rhizopus azygosporus</name>
    <name type="common">Rhizopus microsporus var. azygosporus</name>
    <dbReference type="NCBI Taxonomy" id="86630"/>
    <lineage>
        <taxon>Eukaryota</taxon>
        <taxon>Fungi</taxon>
        <taxon>Fungi incertae sedis</taxon>
        <taxon>Mucoromycota</taxon>
        <taxon>Mucoromycotina</taxon>
        <taxon>Mucoromycetes</taxon>
        <taxon>Mucorales</taxon>
        <taxon>Mucorineae</taxon>
        <taxon>Rhizopodaceae</taxon>
        <taxon>Rhizopus</taxon>
    </lineage>
</organism>
<evidence type="ECO:0000256" key="3">
    <source>
        <dbReference type="ARBA" id="ARBA00023015"/>
    </source>
</evidence>
<dbReference type="CDD" id="cd12148">
    <property type="entry name" value="fungal_TF_MHR"/>
    <property type="match status" value="1"/>
</dbReference>
<protein>
    <submittedName>
        <fullName evidence="8">Fungal specific transcription factor</fullName>
    </submittedName>
</protein>
<dbReference type="SMART" id="SM00906">
    <property type="entry name" value="Fungal_trans"/>
    <property type="match status" value="1"/>
</dbReference>
<keyword evidence="9" id="KW-1185">Reference proteome</keyword>
<keyword evidence="4" id="KW-0238">DNA-binding</keyword>
<sequence>MERLIQEAKTSETRKSPDIIYELEKNKSIVRRKQREYGILNPKQWLPGVKHDTIQYLGDLSTFQFLGSRLDLSREMKWEGYTIKRFGEDTVLVADRKEADVQQYSRLIPEIRWPKGMDPQGEDIHQYIYTVTGLDKHTAARLLKIYFANVHPILPVVDKTEFIDQYRGRMNAFPSGDLLNAMLGTAARFIEHQKAGYEGQRKLPSDVMLDVPMGWSNSFFDRAEHLLLNWSTTPTLSKIQTILLVLNTRPDRNIKSSESWQMGGFAHLLGLHKSCDHWDIPDREKETRKRVWWALYITDVFQTVMLGRGVNLRDEDIAVGYPDVTADWEEVMDAYEIDKDKILSKQPFPRFPSLSTPFKITASVGKRAPIYELFLSLVKLSQINSRILLSLHSPRARQFSYEHGSDNIVATLDHELTEWRYSFSRTVRNSKIPDFNHQKGYFAPAVASILLLYFSTLILLHQPFLKKIASKSSTTSQQICTNAAKGGMRIAKGMGTKEFLMCPYAAVTYPLRQFGLIQVINAKNPNPEISATAKEELKQGMILSQMIKPMSFGAYHTNKFYTILLNHLEEYEKSKSEYSKPNTNMGYTSQTVDAQQQQGSIEHSGTAPMNTGPFLFPTLSPFITAMNPNQSNDILHNKSEEAFSLSQFGFNTAMGTTSLNAFLQNTIIPGLDSYDMTINQQQLMNDIHTSNNMFRNDPSNLFWNLPLDVESLDNWLNNMNDIEWIRFEQ</sequence>
<dbReference type="AlphaFoldDB" id="A0A367JPI0"/>
<dbReference type="InterPro" id="IPR051615">
    <property type="entry name" value="Transcr_Regulatory_Elem"/>
</dbReference>
<dbReference type="EMBL" id="PJQL01000911">
    <property type="protein sequence ID" value="RCH91853.1"/>
    <property type="molecule type" value="Genomic_DNA"/>
</dbReference>
<dbReference type="OrthoDB" id="2406834at2759"/>
<dbReference type="Proteomes" id="UP000252139">
    <property type="component" value="Unassembled WGS sequence"/>
</dbReference>
<keyword evidence="2" id="KW-0862">Zinc</keyword>
<accession>A0A367JPI0</accession>
<feature type="domain" description="Xylanolytic transcriptional activator regulatory" evidence="7">
    <location>
        <begin position="259"/>
        <end position="328"/>
    </location>
</feature>
<evidence type="ECO:0000256" key="1">
    <source>
        <dbReference type="ARBA" id="ARBA00022723"/>
    </source>
</evidence>
<keyword evidence="5" id="KW-0804">Transcription</keyword>
<dbReference type="STRING" id="86630.A0A367JPI0"/>
<dbReference type="GO" id="GO:0006351">
    <property type="term" value="P:DNA-templated transcription"/>
    <property type="evidence" value="ECO:0007669"/>
    <property type="project" value="InterPro"/>
</dbReference>
<gene>
    <name evidence="8" type="primary">DAL81_2</name>
    <name evidence="8" type="ORF">CU097_010442</name>
</gene>
<dbReference type="InterPro" id="IPR007219">
    <property type="entry name" value="XnlR_reg_dom"/>
</dbReference>
<dbReference type="PANTHER" id="PTHR31313">
    <property type="entry name" value="TY1 ENHANCER ACTIVATOR"/>
    <property type="match status" value="1"/>
</dbReference>
<evidence type="ECO:0000256" key="2">
    <source>
        <dbReference type="ARBA" id="ARBA00022833"/>
    </source>
</evidence>
<comment type="caution">
    <text evidence="8">The sequence shown here is derived from an EMBL/GenBank/DDBJ whole genome shotgun (WGS) entry which is preliminary data.</text>
</comment>
<dbReference type="PANTHER" id="PTHR31313:SF78">
    <property type="entry name" value="TRANSCRIPTION FACTOR DOMAIN-CONTAINING PROTEIN"/>
    <property type="match status" value="1"/>
</dbReference>
<evidence type="ECO:0000259" key="7">
    <source>
        <dbReference type="SMART" id="SM00906"/>
    </source>
</evidence>